<name>A0A540LPE1_MALBA</name>
<reference evidence="2 3" key="1">
    <citation type="journal article" date="2019" name="G3 (Bethesda)">
        <title>Sequencing of a Wild Apple (Malus baccata) Genome Unravels the Differences Between Cultivated and Wild Apple Species Regarding Disease Resistance and Cold Tolerance.</title>
        <authorList>
            <person name="Chen X."/>
        </authorList>
    </citation>
    <scope>NUCLEOTIDE SEQUENCE [LARGE SCALE GENOMIC DNA]</scope>
    <source>
        <strain evidence="3">cv. Shandingzi</strain>
        <tissue evidence="2">Leaves</tissue>
    </source>
</reference>
<dbReference type="AlphaFoldDB" id="A0A540LPE1"/>
<dbReference type="Proteomes" id="UP000315295">
    <property type="component" value="Unassembled WGS sequence"/>
</dbReference>
<evidence type="ECO:0000313" key="3">
    <source>
        <dbReference type="Proteomes" id="UP000315295"/>
    </source>
</evidence>
<keyword evidence="3" id="KW-1185">Reference proteome</keyword>
<proteinExistence type="predicted"/>
<protein>
    <submittedName>
        <fullName evidence="2">Uncharacterized protein</fullName>
    </submittedName>
</protein>
<sequence length="144" mass="15498">MVADPQGIKPFRLAPRPKNGPAPLFSPQPKPGHGPAQNVLSNQLASVTSRWRQHDVASQLLPCLTSFSSSWFPGATRRPPSSSSPLDSATTIPTATVPVIRAHQALDVNRHAVKNGVSFFVFITALDPSHTVDFSLLKKSISHC</sequence>
<evidence type="ECO:0000256" key="1">
    <source>
        <dbReference type="SAM" id="MobiDB-lite"/>
    </source>
</evidence>
<gene>
    <name evidence="2" type="ORF">C1H46_026149</name>
</gene>
<feature type="region of interest" description="Disordered" evidence="1">
    <location>
        <begin position="1"/>
        <end position="38"/>
    </location>
</feature>
<comment type="caution">
    <text evidence="2">The sequence shown here is derived from an EMBL/GenBank/DDBJ whole genome shotgun (WGS) entry which is preliminary data.</text>
</comment>
<feature type="compositionally biased region" description="Pro residues" evidence="1">
    <location>
        <begin position="18"/>
        <end position="32"/>
    </location>
</feature>
<dbReference type="EMBL" id="VIEB01000513">
    <property type="protein sequence ID" value="TQD88268.1"/>
    <property type="molecule type" value="Genomic_DNA"/>
</dbReference>
<organism evidence="2 3">
    <name type="scientific">Malus baccata</name>
    <name type="common">Siberian crab apple</name>
    <name type="synonym">Pyrus baccata</name>
    <dbReference type="NCBI Taxonomy" id="106549"/>
    <lineage>
        <taxon>Eukaryota</taxon>
        <taxon>Viridiplantae</taxon>
        <taxon>Streptophyta</taxon>
        <taxon>Embryophyta</taxon>
        <taxon>Tracheophyta</taxon>
        <taxon>Spermatophyta</taxon>
        <taxon>Magnoliopsida</taxon>
        <taxon>eudicotyledons</taxon>
        <taxon>Gunneridae</taxon>
        <taxon>Pentapetalae</taxon>
        <taxon>rosids</taxon>
        <taxon>fabids</taxon>
        <taxon>Rosales</taxon>
        <taxon>Rosaceae</taxon>
        <taxon>Amygdaloideae</taxon>
        <taxon>Maleae</taxon>
        <taxon>Malus</taxon>
    </lineage>
</organism>
<accession>A0A540LPE1</accession>
<evidence type="ECO:0000313" key="2">
    <source>
        <dbReference type="EMBL" id="TQD88268.1"/>
    </source>
</evidence>